<protein>
    <submittedName>
        <fullName evidence="2">Uncharacterized protein</fullName>
    </submittedName>
</protein>
<organism evidence="2 3">
    <name type="scientific">Polyplax serrata</name>
    <name type="common">Common mouse louse</name>
    <dbReference type="NCBI Taxonomy" id="468196"/>
    <lineage>
        <taxon>Eukaryota</taxon>
        <taxon>Metazoa</taxon>
        <taxon>Ecdysozoa</taxon>
        <taxon>Arthropoda</taxon>
        <taxon>Hexapoda</taxon>
        <taxon>Insecta</taxon>
        <taxon>Pterygota</taxon>
        <taxon>Neoptera</taxon>
        <taxon>Paraneoptera</taxon>
        <taxon>Psocodea</taxon>
        <taxon>Troctomorpha</taxon>
        <taxon>Phthiraptera</taxon>
        <taxon>Anoplura</taxon>
        <taxon>Polyplacidae</taxon>
        <taxon>Polyplax</taxon>
    </lineage>
</organism>
<comment type="caution">
    <text evidence="2">The sequence shown here is derived from an EMBL/GenBank/DDBJ whole genome shotgun (WGS) entry which is preliminary data.</text>
</comment>
<accession>A0AAN8NRH8</accession>
<feature type="compositionally biased region" description="Basic residues" evidence="1">
    <location>
        <begin position="94"/>
        <end position="109"/>
    </location>
</feature>
<feature type="compositionally biased region" description="Polar residues" evidence="1">
    <location>
        <begin position="45"/>
        <end position="58"/>
    </location>
</feature>
<dbReference type="Proteomes" id="UP001372834">
    <property type="component" value="Unassembled WGS sequence"/>
</dbReference>
<evidence type="ECO:0000256" key="1">
    <source>
        <dbReference type="SAM" id="MobiDB-lite"/>
    </source>
</evidence>
<evidence type="ECO:0000313" key="3">
    <source>
        <dbReference type="Proteomes" id="UP001372834"/>
    </source>
</evidence>
<gene>
    <name evidence="2" type="ORF">RUM43_012356</name>
</gene>
<feature type="compositionally biased region" description="Basic and acidic residues" evidence="1">
    <location>
        <begin position="33"/>
        <end position="42"/>
    </location>
</feature>
<sequence>METITIIFGISLPVGTKPRFVVFCLNLLCGGDRSTRSDRSDTELDQTTDIPTNCSSPTMYHHPMPISPNLNLRQSSPYPVEGTNTGPQGLNGQPRHKNQHGYQHKKKSSLRNGINPQVLAWRVPSLM</sequence>
<dbReference type="EMBL" id="JAWJWE010000040">
    <property type="protein sequence ID" value="KAK6619599.1"/>
    <property type="molecule type" value="Genomic_DNA"/>
</dbReference>
<proteinExistence type="predicted"/>
<feature type="region of interest" description="Disordered" evidence="1">
    <location>
        <begin position="31"/>
        <end position="111"/>
    </location>
</feature>
<feature type="compositionally biased region" description="Polar residues" evidence="1">
    <location>
        <begin position="68"/>
        <end position="91"/>
    </location>
</feature>
<dbReference type="AlphaFoldDB" id="A0AAN8NRH8"/>
<reference evidence="2 3" key="1">
    <citation type="submission" date="2023-10" db="EMBL/GenBank/DDBJ databases">
        <title>Genomes of two closely related lineages of the louse Polyplax serrata with different host specificities.</title>
        <authorList>
            <person name="Martinu J."/>
            <person name="Tarabai H."/>
            <person name="Stefka J."/>
            <person name="Hypsa V."/>
        </authorList>
    </citation>
    <scope>NUCLEOTIDE SEQUENCE [LARGE SCALE GENOMIC DNA]</scope>
    <source>
        <strain evidence="2">HR10_N</strain>
    </source>
</reference>
<evidence type="ECO:0000313" key="2">
    <source>
        <dbReference type="EMBL" id="KAK6619599.1"/>
    </source>
</evidence>
<name>A0AAN8NRH8_POLSC</name>